<evidence type="ECO:0000256" key="4">
    <source>
        <dbReference type="ARBA" id="ARBA00022692"/>
    </source>
</evidence>
<keyword evidence="5 9" id="KW-1133">Transmembrane helix</keyword>
<dbReference type="PANTHER" id="PTHR30266">
    <property type="entry name" value="MECHANOSENSITIVE CHANNEL MSCL"/>
    <property type="match status" value="1"/>
</dbReference>
<feature type="transmembrane region" description="Helical" evidence="9">
    <location>
        <begin position="109"/>
        <end position="129"/>
    </location>
</feature>
<feature type="compositionally biased region" description="Basic and acidic residues" evidence="10">
    <location>
        <begin position="15"/>
        <end position="24"/>
    </location>
</feature>
<keyword evidence="3 9" id="KW-1003">Cell membrane</keyword>
<organism evidence="11 12">
    <name type="scientific">Streptomyces sodiiphilus</name>
    <dbReference type="NCBI Taxonomy" id="226217"/>
    <lineage>
        <taxon>Bacteria</taxon>
        <taxon>Bacillati</taxon>
        <taxon>Actinomycetota</taxon>
        <taxon>Actinomycetes</taxon>
        <taxon>Kitasatosporales</taxon>
        <taxon>Streptomycetaceae</taxon>
        <taxon>Streptomyces</taxon>
    </lineage>
</organism>
<feature type="region of interest" description="Disordered" evidence="10">
    <location>
        <begin position="1"/>
        <end position="24"/>
    </location>
</feature>
<dbReference type="Gene3D" id="1.10.1200.120">
    <property type="entry name" value="Large-conductance mechanosensitive channel, MscL, domain 1"/>
    <property type="match status" value="1"/>
</dbReference>
<keyword evidence="7 9" id="KW-0472">Membrane</keyword>
<comment type="subcellular location">
    <subcellularLocation>
        <location evidence="9">Cell membrane</location>
        <topology evidence="9">Multi-pass membrane protein</topology>
    </subcellularLocation>
    <subcellularLocation>
        <location evidence="1">Membrane</location>
        <topology evidence="1">Multi-pass membrane protein</topology>
    </subcellularLocation>
</comment>
<dbReference type="HAMAP" id="MF_00115">
    <property type="entry name" value="MscL"/>
    <property type="match status" value="1"/>
</dbReference>
<reference evidence="11 12" key="1">
    <citation type="journal article" date="2019" name="Int. J. Syst. Evol. Microbiol.">
        <title>The Global Catalogue of Microorganisms (GCM) 10K type strain sequencing project: providing services to taxonomists for standard genome sequencing and annotation.</title>
        <authorList>
            <consortium name="The Broad Institute Genomics Platform"/>
            <consortium name="The Broad Institute Genome Sequencing Center for Infectious Disease"/>
            <person name="Wu L."/>
            <person name="Ma J."/>
        </authorList>
    </citation>
    <scope>NUCLEOTIDE SEQUENCE [LARGE SCALE GENOMIC DNA]</scope>
    <source>
        <strain evidence="11 12">JCM 13581</strain>
    </source>
</reference>
<protein>
    <recommendedName>
        <fullName evidence="9">Large-conductance mechanosensitive channel</fullName>
    </recommendedName>
</protein>
<keyword evidence="2 9" id="KW-0813">Transport</keyword>
<evidence type="ECO:0000256" key="10">
    <source>
        <dbReference type="SAM" id="MobiDB-lite"/>
    </source>
</evidence>
<evidence type="ECO:0000256" key="2">
    <source>
        <dbReference type="ARBA" id="ARBA00022448"/>
    </source>
</evidence>
<evidence type="ECO:0000256" key="5">
    <source>
        <dbReference type="ARBA" id="ARBA00022989"/>
    </source>
</evidence>
<evidence type="ECO:0000256" key="3">
    <source>
        <dbReference type="ARBA" id="ARBA00022475"/>
    </source>
</evidence>
<dbReference type="InterPro" id="IPR001185">
    <property type="entry name" value="MS_channel"/>
</dbReference>
<comment type="caution">
    <text evidence="11">The sequence shown here is derived from an EMBL/GenBank/DDBJ whole genome shotgun (WGS) entry which is preliminary data.</text>
</comment>
<feature type="transmembrane region" description="Helical" evidence="9">
    <location>
        <begin position="42"/>
        <end position="63"/>
    </location>
</feature>
<sequence length="205" mass="21642">MSRRGRPPAGGGRDNGGRHERVSEDSRSAWAGFKEFLMRGNVIELAVAVVVGVAFTNIVNSVVEGLINPMVGAFGSQDLDAYQLCLRGPCESGPAGEVISGIPLRWGSVASASLTFLITAAVVYFLMVLPMQRYRARQEAKAPAKGSPAQKTELEILTEIRDELIARRIGRPTGTEEPAGRVSAQRPAPGGAAEGPDTAGDANRA</sequence>
<dbReference type="PANTHER" id="PTHR30266:SF2">
    <property type="entry name" value="LARGE-CONDUCTANCE MECHANOSENSITIVE CHANNEL"/>
    <property type="match status" value="1"/>
</dbReference>
<name>A0ABN2P8E4_9ACTN</name>
<evidence type="ECO:0000256" key="9">
    <source>
        <dbReference type="HAMAP-Rule" id="MF_00115"/>
    </source>
</evidence>
<accession>A0ABN2P8E4</accession>
<dbReference type="Proteomes" id="UP001501303">
    <property type="component" value="Unassembled WGS sequence"/>
</dbReference>
<evidence type="ECO:0000256" key="7">
    <source>
        <dbReference type="ARBA" id="ARBA00023136"/>
    </source>
</evidence>
<evidence type="ECO:0000256" key="6">
    <source>
        <dbReference type="ARBA" id="ARBA00023065"/>
    </source>
</evidence>
<dbReference type="InterPro" id="IPR036019">
    <property type="entry name" value="MscL_channel"/>
</dbReference>
<dbReference type="Pfam" id="PF01741">
    <property type="entry name" value="MscL"/>
    <property type="match status" value="1"/>
</dbReference>
<evidence type="ECO:0000256" key="8">
    <source>
        <dbReference type="ARBA" id="ARBA00023303"/>
    </source>
</evidence>
<dbReference type="InterPro" id="IPR037673">
    <property type="entry name" value="MSC/AndL"/>
</dbReference>
<feature type="region of interest" description="Disordered" evidence="10">
    <location>
        <begin position="167"/>
        <end position="205"/>
    </location>
</feature>
<keyword evidence="12" id="KW-1185">Reference proteome</keyword>
<keyword evidence="8 9" id="KW-0407">Ion channel</keyword>
<evidence type="ECO:0000256" key="1">
    <source>
        <dbReference type="ARBA" id="ARBA00004141"/>
    </source>
</evidence>
<evidence type="ECO:0000313" key="12">
    <source>
        <dbReference type="Proteomes" id="UP001501303"/>
    </source>
</evidence>
<comment type="subunit">
    <text evidence="9">Homopentamer.</text>
</comment>
<keyword evidence="4 9" id="KW-0812">Transmembrane</keyword>
<evidence type="ECO:0000313" key="11">
    <source>
        <dbReference type="EMBL" id="GAA1912797.1"/>
    </source>
</evidence>
<dbReference type="EMBL" id="BAAAMJ010000020">
    <property type="protein sequence ID" value="GAA1912797.1"/>
    <property type="molecule type" value="Genomic_DNA"/>
</dbReference>
<dbReference type="SUPFAM" id="SSF81330">
    <property type="entry name" value="Gated mechanosensitive channel"/>
    <property type="match status" value="1"/>
</dbReference>
<comment type="function">
    <text evidence="9">Channel that opens in response to stretch forces in the membrane lipid bilayer. May participate in the regulation of osmotic pressure changes within the cell.</text>
</comment>
<keyword evidence="6 9" id="KW-0406">Ion transport</keyword>
<proteinExistence type="inferred from homology"/>
<comment type="similarity">
    <text evidence="9">Belongs to the MscL family.</text>
</comment>
<gene>
    <name evidence="9" type="primary">mscL</name>
    <name evidence="11" type="ORF">GCM10009716_23180</name>
</gene>